<dbReference type="EMBL" id="CAJNJA010055223">
    <property type="protein sequence ID" value="CAE7854851.1"/>
    <property type="molecule type" value="Genomic_DNA"/>
</dbReference>
<evidence type="ECO:0000313" key="1">
    <source>
        <dbReference type="EMBL" id="CAE7854851.1"/>
    </source>
</evidence>
<dbReference type="Proteomes" id="UP000601435">
    <property type="component" value="Unassembled WGS sequence"/>
</dbReference>
<keyword evidence="2" id="KW-1185">Reference proteome</keyword>
<feature type="non-terminal residue" evidence="1">
    <location>
        <position position="117"/>
    </location>
</feature>
<dbReference type="OrthoDB" id="433599at2759"/>
<gene>
    <name evidence="1" type="ORF">SNEC2469_LOCUS26780</name>
</gene>
<reference evidence="1" key="1">
    <citation type="submission" date="2021-02" db="EMBL/GenBank/DDBJ databases">
        <authorList>
            <person name="Dougan E. K."/>
            <person name="Rhodes N."/>
            <person name="Thang M."/>
            <person name="Chan C."/>
        </authorList>
    </citation>
    <scope>NUCLEOTIDE SEQUENCE</scope>
</reference>
<comment type="caution">
    <text evidence="1">The sequence shown here is derived from an EMBL/GenBank/DDBJ whole genome shotgun (WGS) entry which is preliminary data.</text>
</comment>
<sequence>NTYWDTWAEKSSRPQQKGRLHGKCNEAAAYCCHSPLVLADMLDTDMVKVFENATNSDVWQSFRWYTPPALPRKDPGVAAIDPADGGSVQTYVGQGYMAVLSNCSEDHSPPPPVAKLL</sequence>
<feature type="non-terminal residue" evidence="1">
    <location>
        <position position="1"/>
    </location>
</feature>
<name>A0A813A4Q8_9DINO</name>
<proteinExistence type="predicted"/>
<dbReference type="AlphaFoldDB" id="A0A813A4Q8"/>
<evidence type="ECO:0000313" key="2">
    <source>
        <dbReference type="Proteomes" id="UP000601435"/>
    </source>
</evidence>
<accession>A0A813A4Q8</accession>
<organism evidence="1 2">
    <name type="scientific">Symbiodinium necroappetens</name>
    <dbReference type="NCBI Taxonomy" id="1628268"/>
    <lineage>
        <taxon>Eukaryota</taxon>
        <taxon>Sar</taxon>
        <taxon>Alveolata</taxon>
        <taxon>Dinophyceae</taxon>
        <taxon>Suessiales</taxon>
        <taxon>Symbiodiniaceae</taxon>
        <taxon>Symbiodinium</taxon>
    </lineage>
</organism>
<protein>
    <submittedName>
        <fullName evidence="1">Uncharacterized protein</fullName>
    </submittedName>
</protein>